<keyword evidence="3" id="KW-1185">Reference proteome</keyword>
<proteinExistence type="predicted"/>
<dbReference type="Proteomes" id="UP000198379">
    <property type="component" value="Unassembled WGS sequence"/>
</dbReference>
<evidence type="ECO:0000256" key="1">
    <source>
        <dbReference type="SAM" id="Phobius"/>
    </source>
</evidence>
<sequence length="138" mass="15789">MYYPITYRLQSISNINEFAIDKDILVFQKKQYPLYLDILPIVNILVYKLNKSGSNLRAGLFASLGFTLIGLIYKISLIQCIVWHNTKVIINTSIACISRNALLSEYAFAKAYQATNSSYKKNRFIHTSINKQSKISIL</sequence>
<evidence type="ECO:0000313" key="3">
    <source>
        <dbReference type="Proteomes" id="UP000198379"/>
    </source>
</evidence>
<keyword evidence="1" id="KW-0472">Membrane</keyword>
<reference evidence="2 3" key="1">
    <citation type="submission" date="2017-06" db="EMBL/GenBank/DDBJ databases">
        <authorList>
            <person name="Kim H.J."/>
            <person name="Triplett B.A."/>
        </authorList>
    </citation>
    <scope>NUCLEOTIDE SEQUENCE [LARGE SCALE GENOMIC DNA]</scope>
    <source>
        <strain evidence="2 3">DSM 25597</strain>
    </source>
</reference>
<name>A0A239DJN7_9FLAO</name>
<dbReference type="AlphaFoldDB" id="A0A239DJN7"/>
<protein>
    <submittedName>
        <fullName evidence="2">Uncharacterized protein</fullName>
    </submittedName>
</protein>
<keyword evidence="1" id="KW-0812">Transmembrane</keyword>
<organism evidence="2 3">
    <name type="scientific">Dokdonia pacifica</name>
    <dbReference type="NCBI Taxonomy" id="1627892"/>
    <lineage>
        <taxon>Bacteria</taxon>
        <taxon>Pseudomonadati</taxon>
        <taxon>Bacteroidota</taxon>
        <taxon>Flavobacteriia</taxon>
        <taxon>Flavobacteriales</taxon>
        <taxon>Flavobacteriaceae</taxon>
        <taxon>Dokdonia</taxon>
    </lineage>
</organism>
<dbReference type="EMBL" id="FZNY01000011">
    <property type="protein sequence ID" value="SNS32670.1"/>
    <property type="molecule type" value="Genomic_DNA"/>
</dbReference>
<dbReference type="RefSeq" id="WP_089373807.1">
    <property type="nucleotide sequence ID" value="NZ_BMEP01000008.1"/>
</dbReference>
<feature type="transmembrane region" description="Helical" evidence="1">
    <location>
        <begin position="61"/>
        <end position="84"/>
    </location>
</feature>
<evidence type="ECO:0000313" key="2">
    <source>
        <dbReference type="EMBL" id="SNS32670.1"/>
    </source>
</evidence>
<keyword evidence="1" id="KW-1133">Transmembrane helix</keyword>
<accession>A0A239DJN7</accession>
<gene>
    <name evidence="2" type="ORF">SAMN06265376_11155</name>
</gene>